<proteinExistence type="predicted"/>
<accession>A0A163JDP3</accession>
<feature type="non-terminal residue" evidence="1">
    <location>
        <position position="1"/>
    </location>
</feature>
<gene>
    <name evidence="1" type="primary">ABSGL_04156.1 scaffold 5139</name>
</gene>
<organism evidence="1">
    <name type="scientific">Absidia glauca</name>
    <name type="common">Pin mould</name>
    <dbReference type="NCBI Taxonomy" id="4829"/>
    <lineage>
        <taxon>Eukaryota</taxon>
        <taxon>Fungi</taxon>
        <taxon>Fungi incertae sedis</taxon>
        <taxon>Mucoromycota</taxon>
        <taxon>Mucoromycotina</taxon>
        <taxon>Mucoromycetes</taxon>
        <taxon>Mucorales</taxon>
        <taxon>Cunninghamellaceae</taxon>
        <taxon>Absidia</taxon>
    </lineage>
</organism>
<evidence type="ECO:0000313" key="2">
    <source>
        <dbReference type="Proteomes" id="UP000078561"/>
    </source>
</evidence>
<dbReference type="AlphaFoldDB" id="A0A163JDP3"/>
<protein>
    <submittedName>
        <fullName evidence="1">Uncharacterized protein</fullName>
    </submittedName>
</protein>
<sequence>EGRAIMYIPLECKSKSEAHGGDKLMTLLKPLKGWVMACGYSPPWASHYNPVESQF</sequence>
<evidence type="ECO:0000313" key="1">
    <source>
        <dbReference type="EMBL" id="SAL98602.1"/>
    </source>
</evidence>
<keyword evidence="2" id="KW-1185">Reference proteome</keyword>
<dbReference type="InParanoid" id="A0A163JDP3"/>
<dbReference type="Proteomes" id="UP000078561">
    <property type="component" value="Unassembled WGS sequence"/>
</dbReference>
<reference evidence="1" key="1">
    <citation type="submission" date="2016-04" db="EMBL/GenBank/DDBJ databases">
        <authorList>
            <person name="Evans L.H."/>
            <person name="Alamgir A."/>
            <person name="Owens N."/>
            <person name="Weber N.D."/>
            <person name="Virtaneva K."/>
            <person name="Barbian K."/>
            <person name="Babar A."/>
            <person name="Rosenke K."/>
        </authorList>
    </citation>
    <scope>NUCLEOTIDE SEQUENCE [LARGE SCALE GENOMIC DNA]</scope>
    <source>
        <strain evidence="1">CBS 101.48</strain>
    </source>
</reference>
<name>A0A163JDP3_ABSGL</name>
<dbReference type="EMBL" id="LT552257">
    <property type="protein sequence ID" value="SAL98602.1"/>
    <property type="molecule type" value="Genomic_DNA"/>
</dbReference>